<dbReference type="Pfam" id="PF25164">
    <property type="entry name" value="CoiA_N"/>
    <property type="match status" value="1"/>
</dbReference>
<protein>
    <recommendedName>
        <fullName evidence="5">Competence protein</fullName>
    </recommendedName>
</protein>
<keyword evidence="4" id="KW-1185">Reference proteome</keyword>
<dbReference type="Proteomes" id="UP000051568">
    <property type="component" value="Unassembled WGS sequence"/>
</dbReference>
<dbReference type="AlphaFoldDB" id="A0A0R2IUF8"/>
<reference evidence="3 4" key="1">
    <citation type="journal article" date="2015" name="Genome Announc.">
        <title>Expanding the biotechnology potential of lactobacilli through comparative genomics of 213 strains and associated genera.</title>
        <authorList>
            <person name="Sun Z."/>
            <person name="Harris H.M."/>
            <person name="McCann A."/>
            <person name="Guo C."/>
            <person name="Argimon S."/>
            <person name="Zhang W."/>
            <person name="Yang X."/>
            <person name="Jeffery I.B."/>
            <person name="Cooney J.C."/>
            <person name="Kagawa T.F."/>
            <person name="Liu W."/>
            <person name="Song Y."/>
            <person name="Salvetti E."/>
            <person name="Wrobel A."/>
            <person name="Rasinkangas P."/>
            <person name="Parkhill J."/>
            <person name="Rea M.C."/>
            <person name="O'Sullivan O."/>
            <person name="Ritari J."/>
            <person name="Douillard F.P."/>
            <person name="Paul Ross R."/>
            <person name="Yang R."/>
            <person name="Briner A.E."/>
            <person name="Felis G.E."/>
            <person name="de Vos W.M."/>
            <person name="Barrangou R."/>
            <person name="Klaenhammer T.R."/>
            <person name="Caufield P.W."/>
            <person name="Cui Y."/>
            <person name="Zhang H."/>
            <person name="O'Toole P.W."/>
        </authorList>
    </citation>
    <scope>NUCLEOTIDE SEQUENCE [LARGE SCALE GENOMIC DNA]</scope>
    <source>
        <strain evidence="3 4">DSM 17757</strain>
    </source>
</reference>
<dbReference type="InterPro" id="IPR010330">
    <property type="entry name" value="CoiA_nuc"/>
</dbReference>
<name>A0A0R2IUF8_9LACO</name>
<feature type="domain" description="Competence protein CoiA-like N-terminal" evidence="2">
    <location>
        <begin position="18"/>
        <end position="56"/>
    </location>
</feature>
<comment type="caution">
    <text evidence="3">The sequence shown here is derived from an EMBL/GenBank/DDBJ whole genome shotgun (WGS) entry which is preliminary data.</text>
</comment>
<dbReference type="OrthoDB" id="3784230at2"/>
<feature type="domain" description="Competence protein CoiA nuclease-like" evidence="1">
    <location>
        <begin position="60"/>
        <end position="208"/>
    </location>
</feature>
<dbReference type="InterPro" id="IPR057253">
    <property type="entry name" value="CoiA-like_N"/>
</dbReference>
<evidence type="ECO:0000313" key="3">
    <source>
        <dbReference type="EMBL" id="KRN65348.1"/>
    </source>
</evidence>
<gene>
    <name evidence="3" type="ORF">IV80_GL000404</name>
</gene>
<organism evidence="3 4">
    <name type="scientific">Pediococcus cellicola</name>
    <dbReference type="NCBI Taxonomy" id="319652"/>
    <lineage>
        <taxon>Bacteria</taxon>
        <taxon>Bacillati</taxon>
        <taxon>Bacillota</taxon>
        <taxon>Bacilli</taxon>
        <taxon>Lactobacillales</taxon>
        <taxon>Lactobacillaceae</taxon>
        <taxon>Pediococcus</taxon>
    </lineage>
</organism>
<dbReference type="STRING" id="319652.IV80_GL000404"/>
<sequence length="371" mass="44166">MQMFVANDCRQAVLAVDALHQKNYTCPGCGQRVILRKGEVRIAHFAHLSGHGCHVFSEGETQIHLSGKQRVFDWCRQNHLAVKLEAYLPKLKQRPDILVYWHHHWTAIEFQCSPISFERLCERTRGYHSQGYKVWWILGPTYLKKRLTLEQVSKFSYFQKKLHLFMSFYNPKRDEFLVRHHLHQDLFGKLNWQVYRFVPSKMKFDQLFLGHLPVPKKENKDRYQEALELQRRLLGRYCDSRLSQIQRLCYVHHLNLAGCPWLIHDSFFALPTGVASPLEIKIYFLIQLRANYKKKLPYQTFSRWFEQANQNATLIFPNIRNSRICTEMNVKLLVNYLATEKWITCEAAGYRINQQPDWYSDLSEKLRHFCA</sequence>
<evidence type="ECO:0000313" key="4">
    <source>
        <dbReference type="Proteomes" id="UP000051568"/>
    </source>
</evidence>
<evidence type="ECO:0000259" key="2">
    <source>
        <dbReference type="Pfam" id="PF25164"/>
    </source>
</evidence>
<evidence type="ECO:0000259" key="1">
    <source>
        <dbReference type="Pfam" id="PF06054"/>
    </source>
</evidence>
<dbReference type="EMBL" id="JQBR01000010">
    <property type="protein sequence ID" value="KRN65348.1"/>
    <property type="molecule type" value="Genomic_DNA"/>
</dbReference>
<evidence type="ECO:0008006" key="5">
    <source>
        <dbReference type="Google" id="ProtNLM"/>
    </source>
</evidence>
<accession>A0A0R2IUF8</accession>
<proteinExistence type="predicted"/>
<dbReference type="Pfam" id="PF06054">
    <property type="entry name" value="CoiA_nuc"/>
    <property type="match status" value="1"/>
</dbReference>
<dbReference type="PATRIC" id="fig|319652.3.peg.407"/>